<dbReference type="AlphaFoldDB" id="A0A7D9HY85"/>
<reference evidence="1" key="1">
    <citation type="submission" date="2020-04" db="EMBL/GenBank/DDBJ databases">
        <authorList>
            <person name="Alioto T."/>
            <person name="Alioto T."/>
            <person name="Gomez Garrido J."/>
        </authorList>
    </citation>
    <scope>NUCLEOTIDE SEQUENCE</scope>
    <source>
        <strain evidence="1">A484AB</strain>
    </source>
</reference>
<evidence type="ECO:0000313" key="1">
    <source>
        <dbReference type="EMBL" id="CAB3993295.1"/>
    </source>
</evidence>
<comment type="caution">
    <text evidence="1">The sequence shown here is derived from an EMBL/GenBank/DDBJ whole genome shotgun (WGS) entry which is preliminary data.</text>
</comment>
<dbReference type="Proteomes" id="UP001152795">
    <property type="component" value="Unassembled WGS sequence"/>
</dbReference>
<dbReference type="OrthoDB" id="6013900at2759"/>
<evidence type="ECO:0000313" key="2">
    <source>
        <dbReference type="Proteomes" id="UP001152795"/>
    </source>
</evidence>
<proteinExistence type="predicted"/>
<dbReference type="EMBL" id="CACRXK020002230">
    <property type="protein sequence ID" value="CAB3993295.1"/>
    <property type="molecule type" value="Genomic_DNA"/>
</dbReference>
<protein>
    <submittedName>
        <fullName evidence="1">Uncharacterized protein</fullName>
    </submittedName>
</protein>
<keyword evidence="2" id="KW-1185">Reference proteome</keyword>
<organism evidence="1 2">
    <name type="scientific">Paramuricea clavata</name>
    <name type="common">Red gorgonian</name>
    <name type="synonym">Violescent sea-whip</name>
    <dbReference type="NCBI Taxonomy" id="317549"/>
    <lineage>
        <taxon>Eukaryota</taxon>
        <taxon>Metazoa</taxon>
        <taxon>Cnidaria</taxon>
        <taxon>Anthozoa</taxon>
        <taxon>Octocorallia</taxon>
        <taxon>Malacalcyonacea</taxon>
        <taxon>Plexauridae</taxon>
        <taxon>Paramuricea</taxon>
    </lineage>
</organism>
<gene>
    <name evidence="1" type="ORF">PACLA_8A072777</name>
</gene>
<name>A0A7D9HY85_PARCT</name>
<feature type="non-terminal residue" evidence="1">
    <location>
        <position position="66"/>
    </location>
</feature>
<accession>A0A7D9HY85</accession>
<sequence length="66" mass="7593">MADVVEKKIEGKLRLLKFNNEQTTKIVDSADLKAIERHVSVQGIKIESGDRIGEVRLWTETIELNW</sequence>